<dbReference type="GO" id="GO:0016972">
    <property type="term" value="F:thiol oxidase activity"/>
    <property type="evidence" value="ECO:0007669"/>
    <property type="project" value="UniProtKB-EC"/>
</dbReference>
<organism evidence="8">
    <name type="scientific">viral metagenome</name>
    <dbReference type="NCBI Taxonomy" id="1070528"/>
    <lineage>
        <taxon>unclassified sequences</taxon>
        <taxon>metagenomes</taxon>
        <taxon>organismal metagenomes</taxon>
    </lineage>
</organism>
<dbReference type="SUPFAM" id="SSF69000">
    <property type="entry name" value="FAD-dependent thiol oxidase"/>
    <property type="match status" value="1"/>
</dbReference>
<evidence type="ECO:0000256" key="1">
    <source>
        <dbReference type="ARBA" id="ARBA00001974"/>
    </source>
</evidence>
<dbReference type="EC" id="1.8.3.2" evidence="2"/>
<dbReference type="InterPro" id="IPR017905">
    <property type="entry name" value="ERV/ALR_sulphydryl_oxidase"/>
</dbReference>
<name>A0A6C0IS88_9ZZZZ</name>
<protein>
    <recommendedName>
        <fullName evidence="2">thiol oxidase</fullName>
        <ecNumber evidence="2">1.8.3.2</ecNumber>
    </recommendedName>
</protein>
<evidence type="ECO:0000259" key="7">
    <source>
        <dbReference type="PROSITE" id="PS51324"/>
    </source>
</evidence>
<comment type="cofactor">
    <cofactor evidence="1">
        <name>FAD</name>
        <dbReference type="ChEBI" id="CHEBI:57692"/>
    </cofactor>
</comment>
<dbReference type="PROSITE" id="PS51324">
    <property type="entry name" value="ERV_ALR"/>
    <property type="match status" value="1"/>
</dbReference>
<keyword evidence="3" id="KW-0285">Flavoprotein</keyword>
<dbReference type="InterPro" id="IPR036774">
    <property type="entry name" value="ERV/ALR_sulphydryl_oxid_sf"/>
</dbReference>
<keyword evidence="6" id="KW-1015">Disulfide bond</keyword>
<proteinExistence type="predicted"/>
<evidence type="ECO:0000256" key="5">
    <source>
        <dbReference type="ARBA" id="ARBA00023002"/>
    </source>
</evidence>
<accession>A0A6C0IS88</accession>
<evidence type="ECO:0000313" key="8">
    <source>
        <dbReference type="EMBL" id="QHT94383.1"/>
    </source>
</evidence>
<evidence type="ECO:0000256" key="3">
    <source>
        <dbReference type="ARBA" id="ARBA00022630"/>
    </source>
</evidence>
<dbReference type="Gene3D" id="1.20.120.310">
    <property type="entry name" value="ERV/ALR sulfhydryl oxidase domain"/>
    <property type="match status" value="1"/>
</dbReference>
<sequence>MKFKNPRAARPNMQMNFNTASGGDIEQYLSIKPATSDNKVKATNIQSNTENRQIWGKHIWMFIHGLCAKLKPEYFLQLRGQLLEHLRMICTNLPCPDCSKHADEYMKNVNGSSIMSNRDLVLYFYTFHNAVNARKGYPAHKVEDLEIYNKANLKNMYKNFTYYFKEQYHSPRLMADSFHRKRAFSSFEKWLQTHTECFNL</sequence>
<dbReference type="EMBL" id="MN740220">
    <property type="protein sequence ID" value="QHT94383.1"/>
    <property type="molecule type" value="Genomic_DNA"/>
</dbReference>
<keyword evidence="4" id="KW-0274">FAD</keyword>
<evidence type="ECO:0000256" key="4">
    <source>
        <dbReference type="ARBA" id="ARBA00022827"/>
    </source>
</evidence>
<keyword evidence="5" id="KW-0560">Oxidoreductase</keyword>
<evidence type="ECO:0000256" key="6">
    <source>
        <dbReference type="ARBA" id="ARBA00023157"/>
    </source>
</evidence>
<evidence type="ECO:0000256" key="2">
    <source>
        <dbReference type="ARBA" id="ARBA00012512"/>
    </source>
</evidence>
<dbReference type="AlphaFoldDB" id="A0A6C0IS88"/>
<feature type="domain" description="ERV/ALR sulfhydryl oxidase" evidence="7">
    <location>
        <begin position="48"/>
        <end position="151"/>
    </location>
</feature>
<reference evidence="8" key="1">
    <citation type="journal article" date="2020" name="Nature">
        <title>Giant virus diversity and host interactions through global metagenomics.</title>
        <authorList>
            <person name="Schulz F."/>
            <person name="Roux S."/>
            <person name="Paez-Espino D."/>
            <person name="Jungbluth S."/>
            <person name="Walsh D.A."/>
            <person name="Denef V.J."/>
            <person name="McMahon K.D."/>
            <person name="Konstantinidis K.T."/>
            <person name="Eloe-Fadrosh E.A."/>
            <person name="Kyrpides N.C."/>
            <person name="Woyke T."/>
        </authorList>
    </citation>
    <scope>NUCLEOTIDE SEQUENCE</scope>
    <source>
        <strain evidence="8">GVMAG-M-3300024258-28</strain>
    </source>
</reference>
<dbReference type="Pfam" id="PF04777">
    <property type="entry name" value="Evr1_Alr"/>
    <property type="match status" value="1"/>
</dbReference>